<evidence type="ECO:0000256" key="1">
    <source>
        <dbReference type="SAM" id="MobiDB-lite"/>
    </source>
</evidence>
<reference evidence="3" key="1">
    <citation type="journal article" date="2013" name="Nature">
        <title>The genomes of four tapeworm species reveal adaptations to parasitism.</title>
        <authorList>
            <person name="Tsai I.J."/>
            <person name="Zarowiecki M."/>
            <person name="Holroyd N."/>
            <person name="Garciarrubio A."/>
            <person name="Sanchez-Flores A."/>
            <person name="Brooks K.L."/>
            <person name="Tracey A."/>
            <person name="Bobes R.J."/>
            <person name="Fragoso G."/>
            <person name="Sciutto E."/>
            <person name="Aslett M."/>
            <person name="Beasley H."/>
            <person name="Bennett H.M."/>
            <person name="Cai J."/>
            <person name="Camicia F."/>
            <person name="Clark R."/>
            <person name="Cucher M."/>
            <person name="De Silva N."/>
            <person name="Day T.A."/>
            <person name="Deplazes P."/>
            <person name="Estrada K."/>
            <person name="Fernandez C."/>
            <person name="Holland P.W."/>
            <person name="Hou J."/>
            <person name="Hu S."/>
            <person name="Huckvale T."/>
            <person name="Hung S.S."/>
            <person name="Kamenetzky L."/>
            <person name="Keane J.A."/>
            <person name="Kiss F."/>
            <person name="Koziol U."/>
            <person name="Lambert O."/>
            <person name="Liu K."/>
            <person name="Luo X."/>
            <person name="Luo Y."/>
            <person name="Macchiaroli N."/>
            <person name="Nichol S."/>
            <person name="Paps J."/>
            <person name="Parkinson J."/>
            <person name="Pouchkina-Stantcheva N."/>
            <person name="Riddiford N."/>
            <person name="Rosenzvit M."/>
            <person name="Salinas G."/>
            <person name="Wasmuth J.D."/>
            <person name="Zamanian M."/>
            <person name="Zheng Y."/>
            <person name="Cai X."/>
            <person name="Soberon X."/>
            <person name="Olson P.D."/>
            <person name="Laclette J.P."/>
            <person name="Brehm K."/>
            <person name="Berriman M."/>
            <person name="Garciarrubio A."/>
            <person name="Bobes R.J."/>
            <person name="Fragoso G."/>
            <person name="Sanchez-Flores A."/>
            <person name="Estrada K."/>
            <person name="Cevallos M.A."/>
            <person name="Morett E."/>
            <person name="Gonzalez V."/>
            <person name="Portillo T."/>
            <person name="Ochoa-Leyva A."/>
            <person name="Jose M.V."/>
            <person name="Sciutto E."/>
            <person name="Landa A."/>
            <person name="Jimenez L."/>
            <person name="Valdes V."/>
            <person name="Carrero J.C."/>
            <person name="Larralde C."/>
            <person name="Morales-Montor J."/>
            <person name="Limon-Lason J."/>
            <person name="Soberon X."/>
            <person name="Laclette J.P."/>
        </authorList>
    </citation>
    <scope>NUCLEOTIDE SEQUENCE [LARGE SCALE GENOMIC DNA]</scope>
</reference>
<sequence length="105" mass="11922">MSPRSCLLLLMLVVILGISIQWTEAQGHHSDGQAEEFAVSKEMEEEDDDDEGENYDEDEEEEKEVVANRKSKLLKHCLNLQNALKEKMESVVNQMKDCSKILALA</sequence>
<proteinExistence type="predicted"/>
<evidence type="ECO:0000313" key="3">
    <source>
        <dbReference type="EMBL" id="CDI97019.1"/>
    </source>
</evidence>
<accession>A0A087VXW9</accession>
<dbReference type="OrthoDB" id="10414158at2759"/>
<protein>
    <submittedName>
        <fullName evidence="3">Expressed conserved protein</fullName>
    </submittedName>
</protein>
<name>A0A087VXW9_ECHMU</name>
<feature type="compositionally biased region" description="Basic and acidic residues" evidence="1">
    <location>
        <begin position="26"/>
        <end position="42"/>
    </location>
</feature>
<feature type="compositionally biased region" description="Acidic residues" evidence="1">
    <location>
        <begin position="43"/>
        <end position="63"/>
    </location>
</feature>
<dbReference type="OMA" id="NQMKDCS"/>
<dbReference type="AlphaFoldDB" id="A0A087VXW9"/>
<dbReference type="EMBL" id="LN902843">
    <property type="protein sequence ID" value="CDI97019.1"/>
    <property type="molecule type" value="Genomic_DNA"/>
</dbReference>
<keyword evidence="4" id="KW-1185">Reference proteome</keyword>
<dbReference type="Proteomes" id="UP000017246">
    <property type="component" value="Unassembled WGS sequence"/>
</dbReference>
<feature type="region of interest" description="Disordered" evidence="1">
    <location>
        <begin position="26"/>
        <end position="66"/>
    </location>
</feature>
<organism evidence="3 4">
    <name type="scientific">Echinococcus multilocularis</name>
    <name type="common">Fox tapeworm</name>
    <dbReference type="NCBI Taxonomy" id="6211"/>
    <lineage>
        <taxon>Eukaryota</taxon>
        <taxon>Metazoa</taxon>
        <taxon>Spiralia</taxon>
        <taxon>Lophotrochozoa</taxon>
        <taxon>Platyhelminthes</taxon>
        <taxon>Cestoda</taxon>
        <taxon>Eucestoda</taxon>
        <taxon>Cyclophyllidea</taxon>
        <taxon>Taeniidae</taxon>
        <taxon>Echinococcus</taxon>
    </lineage>
</organism>
<feature type="chain" id="PRO_5001831618" evidence="2">
    <location>
        <begin position="26"/>
        <end position="105"/>
    </location>
</feature>
<evidence type="ECO:0000256" key="2">
    <source>
        <dbReference type="SAM" id="SignalP"/>
    </source>
</evidence>
<reference evidence="3" key="2">
    <citation type="submission" date="2015-11" db="EMBL/GenBank/DDBJ databases">
        <authorList>
            <person name="Zhang Y."/>
            <person name="Guo Z."/>
        </authorList>
    </citation>
    <scope>NUCLEOTIDE SEQUENCE</scope>
</reference>
<keyword evidence="2" id="KW-0732">Signal</keyword>
<feature type="signal peptide" evidence="2">
    <location>
        <begin position="1"/>
        <end position="25"/>
    </location>
</feature>
<gene>
    <name evidence="3" type="ORF">EmuJ_000076200</name>
</gene>
<evidence type="ECO:0000313" key="4">
    <source>
        <dbReference type="Proteomes" id="UP000017246"/>
    </source>
</evidence>